<dbReference type="GO" id="GO:0005524">
    <property type="term" value="F:ATP binding"/>
    <property type="evidence" value="ECO:0007669"/>
    <property type="project" value="InterPro"/>
</dbReference>
<dbReference type="Pfam" id="PF13304">
    <property type="entry name" value="AAA_21"/>
    <property type="match status" value="1"/>
</dbReference>
<dbReference type="GO" id="GO:0009432">
    <property type="term" value="P:SOS response"/>
    <property type="evidence" value="ECO:0007669"/>
    <property type="project" value="UniProtKB-KW"/>
</dbReference>
<keyword evidence="1" id="KW-0227">DNA damage</keyword>
<dbReference type="GO" id="GO:0000731">
    <property type="term" value="P:DNA synthesis involved in DNA repair"/>
    <property type="evidence" value="ECO:0007669"/>
    <property type="project" value="TreeGrafter"/>
</dbReference>
<evidence type="ECO:0000259" key="2">
    <source>
        <dbReference type="Pfam" id="PF13304"/>
    </source>
</evidence>
<proteinExistence type="predicted"/>
<protein>
    <submittedName>
        <fullName evidence="3">Recombination protein F</fullName>
    </submittedName>
</protein>
<evidence type="ECO:0000313" key="3">
    <source>
        <dbReference type="EMBL" id="VEH71133.1"/>
    </source>
</evidence>
<dbReference type="InterPro" id="IPR014555">
    <property type="entry name" value="RecF-like"/>
</dbReference>
<dbReference type="PANTHER" id="PTHR32182:SF22">
    <property type="entry name" value="ATP-DEPENDENT ENDONUCLEASE, OLD FAMILY-RELATED"/>
    <property type="match status" value="1"/>
</dbReference>
<organism evidence="3 4">
    <name type="scientific">Arachnia propionica</name>
    <dbReference type="NCBI Taxonomy" id="1750"/>
    <lineage>
        <taxon>Bacteria</taxon>
        <taxon>Bacillati</taxon>
        <taxon>Actinomycetota</taxon>
        <taxon>Actinomycetes</taxon>
        <taxon>Propionibacteriales</taxon>
        <taxon>Propionibacteriaceae</taxon>
        <taxon>Arachnia</taxon>
    </lineage>
</organism>
<dbReference type="PANTHER" id="PTHR32182">
    <property type="entry name" value="DNA REPLICATION AND REPAIR PROTEIN RECF"/>
    <property type="match status" value="1"/>
</dbReference>
<dbReference type="GO" id="GO:0016887">
    <property type="term" value="F:ATP hydrolysis activity"/>
    <property type="evidence" value="ECO:0007669"/>
    <property type="project" value="InterPro"/>
</dbReference>
<dbReference type="InterPro" id="IPR003959">
    <property type="entry name" value="ATPase_AAA_core"/>
</dbReference>
<dbReference type="PIRSF" id="PIRSF029347">
    <property type="entry name" value="RecF"/>
    <property type="match status" value="1"/>
</dbReference>
<accession>A0A3S4UDX7</accession>
<sequence length="400" mass="44590">MTTALGHLVVEGLGSIRHVELDLSTDVTVLIGANGSGKSNLVSALELVSRIWDDSFQEYLRRRGGVDNLLFEGEQTRADRILITLMSGFDERDTRNGYRVALRPDEVTGSGLAELHEWLLFQAGHERHRPYEKNLGFGSRSRVRDITESEDSGKLPNFARYVRPILEGCRVFHFDDVSGHAPVKGWSTVGDDLARRSDAENIAAYLHRVSREHPGHYKRIVAAIRRVTPFFDDFVLRPDPSERIRLRWKQRDLDRTFLAREASDGTLRFICLAALLLGPDLPATVVLDEPELGLHPAAIDLLAEMARVAGRNGHRVLLATQSVPLVSHFDLGEIVVLDRVDGATEASRPDEAFLAAFLENYSTGNLWEMNLLGGRPAKAGLGAILNRCPTFAAWWQDLLS</sequence>
<feature type="domain" description="ATPase AAA-type core" evidence="2">
    <location>
        <begin position="27"/>
        <end position="325"/>
    </location>
</feature>
<keyword evidence="4" id="KW-1185">Reference proteome</keyword>
<dbReference type="SUPFAM" id="SSF52540">
    <property type="entry name" value="P-loop containing nucleoside triphosphate hydrolases"/>
    <property type="match status" value="1"/>
</dbReference>
<name>A0A3S4UDX7_9ACTN</name>
<dbReference type="GeneID" id="64407881"/>
<dbReference type="Gene3D" id="3.40.50.300">
    <property type="entry name" value="P-loop containing nucleotide triphosphate hydrolases"/>
    <property type="match status" value="2"/>
</dbReference>
<dbReference type="InterPro" id="IPR027417">
    <property type="entry name" value="P-loop_NTPase"/>
</dbReference>
<dbReference type="AlphaFoldDB" id="A0A3S4UDX7"/>
<evidence type="ECO:0000256" key="1">
    <source>
        <dbReference type="ARBA" id="ARBA00023236"/>
    </source>
</evidence>
<evidence type="ECO:0000313" key="4">
    <source>
        <dbReference type="Proteomes" id="UP000273044"/>
    </source>
</evidence>
<reference evidence="3 4" key="1">
    <citation type="submission" date="2018-12" db="EMBL/GenBank/DDBJ databases">
        <authorList>
            <consortium name="Pathogen Informatics"/>
        </authorList>
    </citation>
    <scope>NUCLEOTIDE SEQUENCE [LARGE SCALE GENOMIC DNA]</scope>
    <source>
        <strain evidence="3 4">NCTC12967</strain>
    </source>
</reference>
<keyword evidence="1" id="KW-0742">SOS response</keyword>
<gene>
    <name evidence="3" type="ORF">NCTC12967_02446</name>
</gene>
<dbReference type="EMBL" id="LR134406">
    <property type="protein sequence ID" value="VEH71133.1"/>
    <property type="molecule type" value="Genomic_DNA"/>
</dbReference>
<dbReference type="GO" id="GO:0006302">
    <property type="term" value="P:double-strand break repair"/>
    <property type="evidence" value="ECO:0007669"/>
    <property type="project" value="TreeGrafter"/>
</dbReference>
<dbReference type="RefSeq" id="WP_061788008.1">
    <property type="nucleotide sequence ID" value="NZ_LR134406.1"/>
</dbReference>
<dbReference type="Proteomes" id="UP000273044">
    <property type="component" value="Chromosome"/>
</dbReference>